<name>A0A4Y9FUD0_9MICO</name>
<reference evidence="1 2" key="1">
    <citation type="submission" date="2019-03" db="EMBL/GenBank/DDBJ databases">
        <title>Diversity of the mouse oral microbiome.</title>
        <authorList>
            <person name="Joseph S."/>
            <person name="Aduse-Opoku J."/>
            <person name="Curtis M."/>
            <person name="Wade W."/>
            <person name="Hashim A."/>
        </authorList>
    </citation>
    <scope>NUCLEOTIDE SEQUENCE [LARGE SCALE GENOMIC DNA]</scope>
    <source>
        <strain evidence="1 2">P1012</strain>
    </source>
</reference>
<dbReference type="InterPro" id="IPR059206">
    <property type="entry name" value="Sll1717-like"/>
</dbReference>
<sequence>MSSLRSRSVSCPAELIAENVASHRTCAARLTRRFLFRRGDSLAHYEMMGVMEPANASSLLNSLRLGSPVAEHDAALASYFIETDTFTQLVEDRGDVIAGDKGTGKTALFTILKGRYSDDPRLVDVEVLSAFNPAGTPIFERLLEKGELSEAQYIAVWKTYAVSLAGNWLLDYYGSARPGRMGELEEILQRSGLRVKEATPQNAFVKLIAYLRPSTVENTTTFTQEGIPIFASKFAWESPQPPADEPVQFLRHDDALELLEECLSEASATVWLTFDRLDEAFQAHPSVEKPALRGLFRAYLDLGALSHLRLKLFVRRDLFARIVEGGFVNLTHVNARRITITWEDDDLYNLLFRRLVESEGFQQATGFSKDSPPDQVFAFVFPEKVDAGARKPPTWKWILTRIRDGNGVKSPRNLVDLVSRAVEAQKRREAQNPRRLDASGPLITADALKHAQTELSKDRVEDTLLAEAGDSTAAIKAFANGKAEHNVDSLRVLFGDQADEIRERLITLGFLEASGRTWKVPPLYRPGLSISQGKAFSTTGESLDEDVEDDE</sequence>
<proteinExistence type="predicted"/>
<dbReference type="Proteomes" id="UP000298358">
    <property type="component" value="Unassembled WGS sequence"/>
</dbReference>
<dbReference type="RefSeq" id="WP_135114340.1">
    <property type="nucleotide sequence ID" value="NZ_JADGLL010000016.1"/>
</dbReference>
<accession>A0A4Y9FUD0</accession>
<dbReference type="EMBL" id="SPQB01000016">
    <property type="protein sequence ID" value="TFU32908.1"/>
    <property type="molecule type" value="Genomic_DNA"/>
</dbReference>
<keyword evidence="2" id="KW-1185">Reference proteome</keyword>
<evidence type="ECO:0000313" key="2">
    <source>
        <dbReference type="Proteomes" id="UP000298358"/>
    </source>
</evidence>
<gene>
    <name evidence="1" type="ORF">E4U02_08090</name>
</gene>
<comment type="caution">
    <text evidence="1">The sequence shown here is derived from an EMBL/GenBank/DDBJ whole genome shotgun (WGS) entry which is preliminary data.</text>
</comment>
<dbReference type="NCBIfam" id="NF047389">
    <property type="entry name" value="ATPase_Sll1717"/>
    <property type="match status" value="1"/>
</dbReference>
<dbReference type="AlphaFoldDB" id="A0A4Y9FUD0"/>
<protein>
    <submittedName>
        <fullName evidence="1">Uncharacterized protein</fullName>
    </submittedName>
</protein>
<dbReference type="OrthoDB" id="8444549at2"/>
<evidence type="ECO:0000313" key="1">
    <source>
        <dbReference type="EMBL" id="TFU32908.1"/>
    </source>
</evidence>
<organism evidence="1 2">
    <name type="scientific">Microbacterium paludicola</name>
    <dbReference type="NCBI Taxonomy" id="300019"/>
    <lineage>
        <taxon>Bacteria</taxon>
        <taxon>Bacillati</taxon>
        <taxon>Actinomycetota</taxon>
        <taxon>Actinomycetes</taxon>
        <taxon>Micrococcales</taxon>
        <taxon>Microbacteriaceae</taxon>
        <taxon>Microbacterium</taxon>
    </lineage>
</organism>